<dbReference type="EMBL" id="CP092881">
    <property type="protein sequence ID" value="UYV80661.1"/>
    <property type="molecule type" value="Genomic_DNA"/>
</dbReference>
<name>A0ABY6LHP5_9ARAC</name>
<dbReference type="Pfam" id="PF04836">
    <property type="entry name" value="IFRD_C"/>
    <property type="match status" value="1"/>
</dbReference>
<dbReference type="InterPro" id="IPR007701">
    <property type="entry name" value="Interferon-rel_develop_reg_N"/>
</dbReference>
<sequence length="503" mass="56568">MLQWPPILAKVQPHQRVQVTKRGSGTFAMIIMQFDSALTNVAEPRLKRERERNEVTTKVFAGVGNRQDHPGSDEDSNMDNASVVSLATESRISSDDQLEMDGVDPDEPAVAPFYDDFEDKLKDAIDGTNQKSAKGRQNCLSAIHKALISRYLYDFLMERRATMADLLERCLRRGKGEEQGQAALLAALVCLHYGPGVESEALYSLLRPHLLTFLADPTMAPSTRGKCGMALSLLCFIIDSNSEELATVMEALHSVYSGSYLKGNGAPPTVSPDMAALHSSALLAWSLLVTTLTPSQLSTLNSTHFRRVPELLESTDLDLRIATGETLVVFYEMARLYDEDYEYHSEDRLVERLRVLATDCQKSRAKKDRRQQRASFRDVIRAIEDRESPDIKVKFGTEDLLINTWSRKRQYDSLCQLLGSGMNFHLTVSRVQTFLSSSSDVSFFQVNELLRDIFELGPPLPTKPSIMMPKVSKMQRHIANMAACKARTKSRQRLRDKRADVIR</sequence>
<evidence type="ECO:0000313" key="5">
    <source>
        <dbReference type="Proteomes" id="UP001235939"/>
    </source>
</evidence>
<dbReference type="PANTHER" id="PTHR12354:SF1">
    <property type="entry name" value="INTERFERON-RELATED DEVELOPMENTAL REGULATOR 1"/>
    <property type="match status" value="1"/>
</dbReference>
<dbReference type="InterPro" id="IPR039777">
    <property type="entry name" value="IFRD"/>
</dbReference>
<reference evidence="4 5" key="1">
    <citation type="submission" date="2022-01" db="EMBL/GenBank/DDBJ databases">
        <title>A chromosomal length assembly of Cordylochernes scorpioides.</title>
        <authorList>
            <person name="Zeh D."/>
            <person name="Zeh J."/>
        </authorList>
    </citation>
    <scope>NUCLEOTIDE SEQUENCE [LARGE SCALE GENOMIC DNA]</scope>
    <source>
        <strain evidence="4">IN4F17</strain>
        <tissue evidence="4">Whole Body</tissue>
    </source>
</reference>
<keyword evidence="5" id="KW-1185">Reference proteome</keyword>
<protein>
    <submittedName>
        <fullName evidence="4">IFRD1</fullName>
    </submittedName>
</protein>
<evidence type="ECO:0000313" key="4">
    <source>
        <dbReference type="EMBL" id="UYV80661.1"/>
    </source>
</evidence>
<dbReference type="SUPFAM" id="SSF48371">
    <property type="entry name" value="ARM repeat"/>
    <property type="match status" value="1"/>
</dbReference>
<comment type="similarity">
    <text evidence="1">Belongs to the IFRD family.</text>
</comment>
<dbReference type="PANTHER" id="PTHR12354">
    <property type="entry name" value="INTERFERON-RELATED DEVELOPMENTAL REGULATOR"/>
    <property type="match status" value="1"/>
</dbReference>
<feature type="domain" description="Interferon-related developmental regulator N-terminal" evidence="3">
    <location>
        <begin position="93"/>
        <end position="384"/>
    </location>
</feature>
<proteinExistence type="inferred from homology"/>
<dbReference type="InterPro" id="IPR016024">
    <property type="entry name" value="ARM-type_fold"/>
</dbReference>
<gene>
    <name evidence="4" type="ORF">LAZ67_19001292</name>
</gene>
<feature type="domain" description="Interferon-related developmental regulator C-terminal" evidence="2">
    <location>
        <begin position="447"/>
        <end position="499"/>
    </location>
</feature>
<organism evidence="4 5">
    <name type="scientific">Cordylochernes scorpioides</name>
    <dbReference type="NCBI Taxonomy" id="51811"/>
    <lineage>
        <taxon>Eukaryota</taxon>
        <taxon>Metazoa</taxon>
        <taxon>Ecdysozoa</taxon>
        <taxon>Arthropoda</taxon>
        <taxon>Chelicerata</taxon>
        <taxon>Arachnida</taxon>
        <taxon>Pseudoscorpiones</taxon>
        <taxon>Cheliferoidea</taxon>
        <taxon>Chernetidae</taxon>
        <taxon>Cordylochernes</taxon>
    </lineage>
</organism>
<accession>A0ABY6LHP5</accession>
<dbReference type="Proteomes" id="UP001235939">
    <property type="component" value="Chromosome 19"/>
</dbReference>
<evidence type="ECO:0000259" key="3">
    <source>
        <dbReference type="Pfam" id="PF05004"/>
    </source>
</evidence>
<evidence type="ECO:0000259" key="2">
    <source>
        <dbReference type="Pfam" id="PF04836"/>
    </source>
</evidence>
<evidence type="ECO:0000256" key="1">
    <source>
        <dbReference type="ARBA" id="ARBA00008828"/>
    </source>
</evidence>
<dbReference type="InterPro" id="IPR006921">
    <property type="entry name" value="Interferon-rel_develop_reg_C"/>
</dbReference>
<dbReference type="Pfam" id="PF05004">
    <property type="entry name" value="IFRD"/>
    <property type="match status" value="1"/>
</dbReference>